<keyword evidence="1" id="KW-1133">Transmembrane helix</keyword>
<keyword evidence="3" id="KW-1185">Reference proteome</keyword>
<dbReference type="EMBL" id="JAGMUV010000010">
    <property type="protein sequence ID" value="KAH7141928.1"/>
    <property type="molecule type" value="Genomic_DNA"/>
</dbReference>
<reference evidence="2" key="1">
    <citation type="journal article" date="2021" name="Nat. Commun.">
        <title>Genetic determinants of endophytism in the Arabidopsis root mycobiome.</title>
        <authorList>
            <person name="Mesny F."/>
            <person name="Miyauchi S."/>
            <person name="Thiergart T."/>
            <person name="Pickel B."/>
            <person name="Atanasova L."/>
            <person name="Karlsson M."/>
            <person name="Huettel B."/>
            <person name="Barry K.W."/>
            <person name="Haridas S."/>
            <person name="Chen C."/>
            <person name="Bauer D."/>
            <person name="Andreopoulos W."/>
            <person name="Pangilinan J."/>
            <person name="LaButti K."/>
            <person name="Riley R."/>
            <person name="Lipzen A."/>
            <person name="Clum A."/>
            <person name="Drula E."/>
            <person name="Henrissat B."/>
            <person name="Kohler A."/>
            <person name="Grigoriev I.V."/>
            <person name="Martin F.M."/>
            <person name="Hacquard S."/>
        </authorList>
    </citation>
    <scope>NUCLEOTIDE SEQUENCE</scope>
    <source>
        <strain evidence="2">MPI-CAGE-AT-0147</strain>
    </source>
</reference>
<evidence type="ECO:0000256" key="1">
    <source>
        <dbReference type="SAM" id="Phobius"/>
    </source>
</evidence>
<sequence length="379" mass="42505">MASQTASKGLLCFDDNLFLHLGQVLWSWQLCTGCLSNAPCVEDSCSANRARRCQRYFQFYQAVVTTYSETSAQTAKLFKTHGDLWKAIGVLKANPAITRLQFALLLTLKNKDTIPLAGEAELLSMTTLVVKILTMIGCSALHHSSDRLEKGGYRIHWKNDVAFSKSLEDLFPTGSHPLFSYPDNDSLADAKSELRATKLKKHLGITFRATHDIQSHLRLYRKGGVLEIFHYAAFLKEQLRQTRGPGDWSSPAASIKAGALPRQLVLEVLDSLQSILFPLSDPKSKRLLQSLICTCGFDPELLRFEFSSICRVDEENATYMYLADRLSELYDELQDPRPRGWLQRQAERKSGARYIMMATLIGVLFAVLLGIASLAPMYS</sequence>
<dbReference type="OrthoDB" id="5428890at2759"/>
<evidence type="ECO:0000313" key="2">
    <source>
        <dbReference type="EMBL" id="KAH7141928.1"/>
    </source>
</evidence>
<gene>
    <name evidence="2" type="ORF">EDB81DRAFT_899350</name>
</gene>
<protein>
    <submittedName>
        <fullName evidence="2">Uncharacterized protein</fullName>
    </submittedName>
</protein>
<evidence type="ECO:0000313" key="3">
    <source>
        <dbReference type="Proteomes" id="UP000738349"/>
    </source>
</evidence>
<organism evidence="2 3">
    <name type="scientific">Dactylonectria macrodidyma</name>
    <dbReference type="NCBI Taxonomy" id="307937"/>
    <lineage>
        <taxon>Eukaryota</taxon>
        <taxon>Fungi</taxon>
        <taxon>Dikarya</taxon>
        <taxon>Ascomycota</taxon>
        <taxon>Pezizomycotina</taxon>
        <taxon>Sordariomycetes</taxon>
        <taxon>Hypocreomycetidae</taxon>
        <taxon>Hypocreales</taxon>
        <taxon>Nectriaceae</taxon>
        <taxon>Dactylonectria</taxon>
    </lineage>
</organism>
<dbReference type="Proteomes" id="UP000738349">
    <property type="component" value="Unassembled WGS sequence"/>
</dbReference>
<accession>A0A9P9EQS1</accession>
<keyword evidence="1" id="KW-0812">Transmembrane</keyword>
<dbReference type="AlphaFoldDB" id="A0A9P9EQS1"/>
<proteinExistence type="predicted"/>
<comment type="caution">
    <text evidence="2">The sequence shown here is derived from an EMBL/GenBank/DDBJ whole genome shotgun (WGS) entry which is preliminary data.</text>
</comment>
<feature type="transmembrane region" description="Helical" evidence="1">
    <location>
        <begin position="354"/>
        <end position="378"/>
    </location>
</feature>
<keyword evidence="1" id="KW-0472">Membrane</keyword>
<name>A0A9P9EQS1_9HYPO</name>